<proteinExistence type="inferred from homology"/>
<evidence type="ECO:0000256" key="2">
    <source>
        <dbReference type="ARBA" id="ARBA00005005"/>
    </source>
</evidence>
<evidence type="ECO:0000256" key="6">
    <source>
        <dbReference type="ARBA" id="ARBA00020144"/>
    </source>
</evidence>
<dbReference type="Pfam" id="PF09317">
    <property type="entry name" value="ACDH_C"/>
    <property type="match status" value="1"/>
</dbReference>
<dbReference type="InterPro" id="IPR013786">
    <property type="entry name" value="AcylCoA_DH/ox_N"/>
</dbReference>
<feature type="domain" description="Acyl-CoA dehydrogenase C-terminal bacterial-type" evidence="14">
    <location>
        <begin position="479"/>
        <end position="727"/>
    </location>
</feature>
<dbReference type="InterPro" id="IPR037069">
    <property type="entry name" value="AcylCoA_DH/ox_N_sf"/>
</dbReference>
<comment type="caution">
    <text evidence="15">The sequence shown here is derived from an EMBL/GenBank/DDBJ whole genome shotgun (WGS) entry which is preliminary data.</text>
</comment>
<dbReference type="InterPro" id="IPR009075">
    <property type="entry name" value="AcylCo_DH/oxidase_C"/>
</dbReference>
<evidence type="ECO:0000313" key="16">
    <source>
        <dbReference type="Proteomes" id="UP000198211"/>
    </source>
</evidence>
<dbReference type="Pfam" id="PF02771">
    <property type="entry name" value="Acyl-CoA_dh_N"/>
    <property type="match status" value="1"/>
</dbReference>
<dbReference type="Gene3D" id="2.40.110.10">
    <property type="entry name" value="Butyryl-CoA Dehydrogenase, subunit A, domain 2"/>
    <property type="match status" value="1"/>
</dbReference>
<dbReference type="PANTHER" id="PTHR48083:SF2">
    <property type="entry name" value="MEDIUM-CHAIN SPECIFIC ACYL-COA DEHYDROGENASE, MITOCHONDRIAL"/>
    <property type="match status" value="1"/>
</dbReference>
<keyword evidence="7" id="KW-0285">Flavoprotein</keyword>
<dbReference type="InterPro" id="IPR050741">
    <property type="entry name" value="Acyl-CoA_dehydrogenase"/>
</dbReference>
<dbReference type="PANTHER" id="PTHR48083">
    <property type="entry name" value="MEDIUM-CHAIN SPECIFIC ACYL-COA DEHYDROGENASE, MITOCHONDRIAL-RELATED"/>
    <property type="match status" value="1"/>
</dbReference>
<keyword evidence="8" id="KW-0274">FAD</keyword>
<dbReference type="NCBIfam" id="NF009586">
    <property type="entry name" value="PRK13026.1"/>
    <property type="match status" value="1"/>
</dbReference>
<dbReference type="OrthoDB" id="435240at2759"/>
<dbReference type="GO" id="GO:0050660">
    <property type="term" value="F:flavin adenine dinucleotide binding"/>
    <property type="evidence" value="ECO:0007669"/>
    <property type="project" value="InterPro"/>
</dbReference>
<dbReference type="GO" id="GO:0005739">
    <property type="term" value="C:mitochondrion"/>
    <property type="evidence" value="ECO:0007669"/>
    <property type="project" value="TreeGrafter"/>
</dbReference>
<evidence type="ECO:0000256" key="9">
    <source>
        <dbReference type="ARBA" id="ARBA00023002"/>
    </source>
</evidence>
<evidence type="ECO:0000256" key="1">
    <source>
        <dbReference type="ARBA" id="ARBA00001974"/>
    </source>
</evidence>
<comment type="similarity">
    <text evidence="3">Belongs to the acyl-CoA dehydrogenase family.</text>
</comment>
<dbReference type="GO" id="GO:0033539">
    <property type="term" value="P:fatty acid beta-oxidation using acyl-CoA dehydrogenase"/>
    <property type="evidence" value="ECO:0007669"/>
    <property type="project" value="InterPro"/>
</dbReference>
<protein>
    <recommendedName>
        <fullName evidence="6">Acyl-coenzyme A dehydrogenase</fullName>
        <ecNumber evidence="4">1.3.8.7</ecNumber>
        <ecNumber evidence="5">1.3.8.8</ecNumber>
    </recommendedName>
</protein>
<comment type="catalytic activity">
    <reaction evidence="11">
        <text>a long-chain 2,3-saturated fatty acyl-CoA + oxidized [electron-transfer flavoprotein] + H(+) = a long-chain (2E)-enoyl-CoA + reduced [electron-transfer flavoprotein]</text>
        <dbReference type="Rhea" id="RHEA:17721"/>
        <dbReference type="Rhea" id="RHEA-COMP:10685"/>
        <dbReference type="Rhea" id="RHEA-COMP:10686"/>
        <dbReference type="ChEBI" id="CHEBI:15378"/>
        <dbReference type="ChEBI" id="CHEBI:57692"/>
        <dbReference type="ChEBI" id="CHEBI:58307"/>
        <dbReference type="ChEBI" id="CHEBI:83721"/>
        <dbReference type="ChEBI" id="CHEBI:83727"/>
        <dbReference type="EC" id="1.3.8.8"/>
    </reaction>
</comment>
<dbReference type="STRING" id="4795.A0A225X2C2"/>
<dbReference type="EMBL" id="NBNE01000068">
    <property type="protein sequence ID" value="OWZ23379.1"/>
    <property type="molecule type" value="Genomic_DNA"/>
</dbReference>
<dbReference type="InterPro" id="IPR036250">
    <property type="entry name" value="AcylCo_DH-like_C"/>
</dbReference>
<organism evidence="15 16">
    <name type="scientific">Phytophthora megakarya</name>
    <dbReference type="NCBI Taxonomy" id="4795"/>
    <lineage>
        <taxon>Eukaryota</taxon>
        <taxon>Sar</taxon>
        <taxon>Stramenopiles</taxon>
        <taxon>Oomycota</taxon>
        <taxon>Peronosporomycetes</taxon>
        <taxon>Peronosporales</taxon>
        <taxon>Peronosporaceae</taxon>
        <taxon>Phytophthora</taxon>
    </lineage>
</organism>
<dbReference type="InterPro" id="IPR015396">
    <property type="entry name" value="FadE_C"/>
</dbReference>
<dbReference type="EC" id="1.3.8.7" evidence="4"/>
<feature type="domain" description="Acyl-CoA dehydrogenase/oxidase N-terminal" evidence="13">
    <location>
        <begin position="92"/>
        <end position="202"/>
    </location>
</feature>
<name>A0A225X2C2_9STRA</name>
<dbReference type="UniPathway" id="UPA00659"/>
<evidence type="ECO:0000256" key="11">
    <source>
        <dbReference type="ARBA" id="ARBA00049247"/>
    </source>
</evidence>
<comment type="pathway">
    <text evidence="2">Lipid metabolism; fatty acid beta-oxidation.</text>
</comment>
<dbReference type="SUPFAM" id="SSF47203">
    <property type="entry name" value="Acyl-CoA dehydrogenase C-terminal domain-like"/>
    <property type="match status" value="1"/>
</dbReference>
<dbReference type="SUPFAM" id="SSF56645">
    <property type="entry name" value="Acyl-CoA dehydrogenase NM domain-like"/>
    <property type="match status" value="1"/>
</dbReference>
<feature type="domain" description="Acyl-CoA dehydrogenase/oxidase C-terminal" evidence="12">
    <location>
        <begin position="326"/>
        <end position="472"/>
    </location>
</feature>
<dbReference type="GO" id="GO:0070991">
    <property type="term" value="F:medium-chain fatty acyl-CoA dehydrogenase activity"/>
    <property type="evidence" value="ECO:0007669"/>
    <property type="project" value="UniProtKB-EC"/>
</dbReference>
<evidence type="ECO:0000256" key="7">
    <source>
        <dbReference type="ARBA" id="ARBA00022630"/>
    </source>
</evidence>
<evidence type="ECO:0000313" key="15">
    <source>
        <dbReference type="EMBL" id="OWZ23379.1"/>
    </source>
</evidence>
<dbReference type="Gene3D" id="1.10.540.10">
    <property type="entry name" value="Acyl-CoA dehydrogenase/oxidase, N-terminal domain"/>
    <property type="match status" value="1"/>
</dbReference>
<dbReference type="GO" id="GO:0051793">
    <property type="term" value="P:medium-chain fatty acid catabolic process"/>
    <property type="evidence" value="ECO:0007669"/>
    <property type="project" value="TreeGrafter"/>
</dbReference>
<sequence>MLSPALLKSSTRVGGLRLVAARSVPALQTLHQTQTRTFVADQVYKLAKRVMPRMSNTEKAALESGTVGFDRDIFSGSPSLATLDKYSAQLNAEEQAFMDNEVQQLCEMIDDYSVTRDQDMPLKVWQFIKDKGFLGMIIPKEYGGKQFSAHGHSVVITKIATRSATAAVTVCVPNSLGPAELLLRYGTEEQKKYFLPGLANGKHLPCFGLTGPSSGSDAAAMRDTGVVCEQDGVLGIRASFSKRYITLAPVATCVGLAVDVSDPQGLLKGKGNPGITVALLERNHPGLHMGKRHDTISIPFMNGPVTGEDVFIPMSKIIGGQERVGYGWNMLMDCLAEGRSISLPASAVAGAKLSVNAVGAYARIRKQFKVPIASLEGIQEQLATMGSNAFIMTSGQHMVNAMINQHEQPAVISGVCKQQITDRGRDTVIRAMDVLGGAGICKGPNNFLANIYTSLPVVITVEGANILTRSLIIFGQGLTRAHPHLYELIKTIQHGDDLPGFKKELIKLVKHGVSNTAGSLSTSVTRSRVKKSGLLKHYESQMDKLAKNFAMCADLSLVLGGKLKFAEMISGRFADVFSSLYLGYSTMWFYKNNRHIEGIDTIFDYAMTQLCFEAQQGIIGISKNFPVPGVGPVMRRLSFPFGLPYDSPSDKQARQVSELISTDSAVRNLLSDNVFVSKDPEDRVALLNATLPKAVKADRSLAALRKQKRTATIDEQKFIDEVEAAREIIIQVDSFDGLGTEIGKPKDYMRPGMIGNIFDKK</sequence>
<evidence type="ECO:0000256" key="5">
    <source>
        <dbReference type="ARBA" id="ARBA00012040"/>
    </source>
</evidence>
<evidence type="ECO:0000259" key="14">
    <source>
        <dbReference type="Pfam" id="PF09317"/>
    </source>
</evidence>
<dbReference type="Proteomes" id="UP000198211">
    <property type="component" value="Unassembled WGS sequence"/>
</dbReference>
<dbReference type="EC" id="1.3.8.8" evidence="5"/>
<dbReference type="GO" id="GO:0004466">
    <property type="term" value="F:long-chain fatty acyl-CoA dehydrogenase activity"/>
    <property type="evidence" value="ECO:0007669"/>
    <property type="project" value="UniProtKB-EC"/>
</dbReference>
<evidence type="ECO:0000256" key="4">
    <source>
        <dbReference type="ARBA" id="ARBA00012033"/>
    </source>
</evidence>
<comment type="catalytic activity">
    <reaction evidence="10">
        <text>a medium-chain 2,3-saturated fatty acyl-CoA + oxidized [electron-transfer flavoprotein] + H(+) = a medium-chain (2E)-enoyl-CoA + reduced [electron-transfer flavoprotein]</text>
        <dbReference type="Rhea" id="RHEA:14477"/>
        <dbReference type="Rhea" id="RHEA-COMP:10685"/>
        <dbReference type="Rhea" id="RHEA-COMP:10686"/>
        <dbReference type="ChEBI" id="CHEBI:15378"/>
        <dbReference type="ChEBI" id="CHEBI:57692"/>
        <dbReference type="ChEBI" id="CHEBI:58307"/>
        <dbReference type="ChEBI" id="CHEBI:83723"/>
        <dbReference type="ChEBI" id="CHEBI:83726"/>
        <dbReference type="EC" id="1.3.8.7"/>
    </reaction>
</comment>
<reference evidence="16" key="1">
    <citation type="submission" date="2017-03" db="EMBL/GenBank/DDBJ databases">
        <title>Phytopthora megakarya and P. palmivora, two closely related causual agents of cacao black pod achieved similar genome size and gene model numbers by different mechanisms.</title>
        <authorList>
            <person name="Ali S."/>
            <person name="Shao J."/>
            <person name="Larry D.J."/>
            <person name="Kronmiller B."/>
            <person name="Shen D."/>
            <person name="Strem M.D."/>
            <person name="Melnick R.L."/>
            <person name="Guiltinan M.J."/>
            <person name="Tyler B.M."/>
            <person name="Meinhardt L.W."/>
            <person name="Bailey B.A."/>
        </authorList>
    </citation>
    <scope>NUCLEOTIDE SEQUENCE [LARGE SCALE GENOMIC DNA]</scope>
    <source>
        <strain evidence="16">zdho120</strain>
    </source>
</reference>
<accession>A0A225X2C2</accession>
<dbReference type="FunFam" id="1.20.140.10:FF:000009">
    <property type="entry name" value="Acyl-CoA dehydrogenase"/>
    <property type="match status" value="1"/>
</dbReference>
<evidence type="ECO:0000256" key="8">
    <source>
        <dbReference type="ARBA" id="ARBA00022827"/>
    </source>
</evidence>
<comment type="cofactor">
    <cofactor evidence="1">
        <name>FAD</name>
        <dbReference type="ChEBI" id="CHEBI:57692"/>
    </cofactor>
</comment>
<dbReference type="NCBIfam" id="NF007000">
    <property type="entry name" value="PRK09463.1"/>
    <property type="match status" value="1"/>
</dbReference>
<gene>
    <name evidence="15" type="ORF">PHMEG_0001749</name>
</gene>
<keyword evidence="9" id="KW-0560">Oxidoreductase</keyword>
<dbReference type="FunFam" id="1.10.540.10:FF:000004">
    <property type="entry name" value="Acyl-CoA dehydrogenase"/>
    <property type="match status" value="1"/>
</dbReference>
<evidence type="ECO:0000256" key="10">
    <source>
        <dbReference type="ARBA" id="ARBA00047882"/>
    </source>
</evidence>
<keyword evidence="16" id="KW-1185">Reference proteome</keyword>
<dbReference type="AlphaFoldDB" id="A0A225X2C2"/>
<evidence type="ECO:0000256" key="3">
    <source>
        <dbReference type="ARBA" id="ARBA00009347"/>
    </source>
</evidence>
<dbReference type="InterPro" id="IPR046373">
    <property type="entry name" value="Acyl-CoA_Oxase/DH_mid-dom_sf"/>
</dbReference>
<dbReference type="InterPro" id="IPR009100">
    <property type="entry name" value="AcylCoA_DH/oxidase_NM_dom_sf"/>
</dbReference>
<dbReference type="Gene3D" id="1.20.140.10">
    <property type="entry name" value="Butyryl-CoA Dehydrogenase, subunit A, domain 3"/>
    <property type="match status" value="1"/>
</dbReference>
<dbReference type="Pfam" id="PF00441">
    <property type="entry name" value="Acyl-CoA_dh_1"/>
    <property type="match status" value="1"/>
</dbReference>
<evidence type="ECO:0000259" key="13">
    <source>
        <dbReference type="Pfam" id="PF02771"/>
    </source>
</evidence>
<evidence type="ECO:0000259" key="12">
    <source>
        <dbReference type="Pfam" id="PF00441"/>
    </source>
</evidence>